<feature type="compositionally biased region" description="Low complexity" evidence="2">
    <location>
        <begin position="123"/>
        <end position="140"/>
    </location>
</feature>
<evidence type="ECO:0000313" key="3">
    <source>
        <dbReference type="EMBL" id="PPR07013.1"/>
    </source>
</evidence>
<sequence length="780" mass="87922">MFPLFGRVFSRETGDVELGKRERESDIQAVEERRTDILPWGSAANGNINFNWAKPAQAPSSARVDDPEISSVYPLLPASFSTLPGLQSDSGLLLNHPGSVQPPPQRAHVRLDRLTVPSAATGNSRSRSNSRSSKQSSRRNAPLPFVDIQSEDRQVNAISFLEGKLCISSNLTMLNTHVSRMQLLEIDELRTSLQAQLKFSEERVKSAEKKSAEAERKAAEAERRFGDAERKSVILAKSASEAEKKAEEAVMRISQVEKALEDEKLWADERLKVAENSVQQEMEYRLREVRKEATICRIDPLPVLPGPNDIDRPCEVIAASPAVGDYVTVQSSSYVSSQDTSRERGDKTQTFLVAPLIDKGKARALEGCQSRIPLPTDFSRPRAGGRRLRLVPPPPRLKSEPSDDEMEALNSETFRGAHSPATLALHQKMEAVLDSHNKMTEMFDTLCAKVSSQSAYRPRRKTDPDFKLPAVRSPRSPQRTAVLKFVRTHLYNLLEISRAQDILKYKGQIYLSITPMKSAMVAFEETGTGSGPALKPAMHINWDKLDGKWNAGLCSQFIDYLVYEQGYADGEPTDEEQQIAVNIFWEQLDRLREIIKQNRPKDKETEEQTSARMIARQKEERAKASMNSRRKNTFHDRIDTCLLHLQSQGLPDDERKAWKSHFTTIEELGIEGMSSDDPDEEDPLTFDIRTLPWRAKELTKICAQTDAARNTTNAYGNRRAGNLPRIRRRKEDGRASSRKAPAGKPLNFYDPDWYQLLGRARQIKLAPKESMVFLNAELDD</sequence>
<dbReference type="STRING" id="231916.A0A409YVL6"/>
<comment type="caution">
    <text evidence="3">The sequence shown here is derived from an EMBL/GenBank/DDBJ whole genome shotgun (WGS) entry which is preliminary data.</text>
</comment>
<feature type="region of interest" description="Disordered" evidence="2">
    <location>
        <begin position="373"/>
        <end position="403"/>
    </location>
</feature>
<keyword evidence="4" id="KW-1185">Reference proteome</keyword>
<organism evidence="3 4">
    <name type="scientific">Gymnopilus dilepis</name>
    <dbReference type="NCBI Taxonomy" id="231916"/>
    <lineage>
        <taxon>Eukaryota</taxon>
        <taxon>Fungi</taxon>
        <taxon>Dikarya</taxon>
        <taxon>Basidiomycota</taxon>
        <taxon>Agaricomycotina</taxon>
        <taxon>Agaricomycetes</taxon>
        <taxon>Agaricomycetidae</taxon>
        <taxon>Agaricales</taxon>
        <taxon>Agaricineae</taxon>
        <taxon>Hymenogastraceae</taxon>
        <taxon>Gymnopilus</taxon>
    </lineage>
</organism>
<dbReference type="EMBL" id="NHYE01000197">
    <property type="protein sequence ID" value="PPR07013.1"/>
    <property type="molecule type" value="Genomic_DNA"/>
</dbReference>
<evidence type="ECO:0000313" key="4">
    <source>
        <dbReference type="Proteomes" id="UP000284706"/>
    </source>
</evidence>
<feature type="region of interest" description="Disordered" evidence="2">
    <location>
        <begin position="116"/>
        <end position="147"/>
    </location>
</feature>
<protein>
    <submittedName>
        <fullName evidence="3">Uncharacterized protein</fullName>
    </submittedName>
</protein>
<name>A0A409YVL6_9AGAR</name>
<gene>
    <name evidence="3" type="ORF">CVT26_005208</name>
</gene>
<dbReference type="AlphaFoldDB" id="A0A409YVL6"/>
<evidence type="ECO:0000256" key="1">
    <source>
        <dbReference type="SAM" id="Coils"/>
    </source>
</evidence>
<proteinExistence type="predicted"/>
<accession>A0A409YVL6</accession>
<keyword evidence="1" id="KW-0175">Coiled coil</keyword>
<evidence type="ECO:0000256" key="2">
    <source>
        <dbReference type="SAM" id="MobiDB-lite"/>
    </source>
</evidence>
<feature type="region of interest" description="Disordered" evidence="2">
    <location>
        <begin position="714"/>
        <end position="743"/>
    </location>
</feature>
<dbReference type="InParanoid" id="A0A409YVL6"/>
<dbReference type="Proteomes" id="UP000284706">
    <property type="component" value="Unassembled WGS sequence"/>
</dbReference>
<dbReference type="OrthoDB" id="3224221at2759"/>
<reference evidence="3 4" key="1">
    <citation type="journal article" date="2018" name="Evol. Lett.">
        <title>Horizontal gene cluster transfer increased hallucinogenic mushroom diversity.</title>
        <authorList>
            <person name="Reynolds H.T."/>
            <person name="Vijayakumar V."/>
            <person name="Gluck-Thaler E."/>
            <person name="Korotkin H.B."/>
            <person name="Matheny P.B."/>
            <person name="Slot J.C."/>
        </authorList>
    </citation>
    <scope>NUCLEOTIDE SEQUENCE [LARGE SCALE GENOMIC DNA]</scope>
    <source>
        <strain evidence="3 4">SRW20</strain>
    </source>
</reference>
<feature type="coiled-coil region" evidence="1">
    <location>
        <begin position="190"/>
        <end position="259"/>
    </location>
</feature>